<accession>A0A7Y2H2T2</accession>
<reference evidence="9 10" key="1">
    <citation type="submission" date="2020-03" db="EMBL/GenBank/DDBJ databases">
        <title>Metabolic flexibility allows generalist bacteria to become dominant in a frequently disturbed ecosystem.</title>
        <authorList>
            <person name="Chen Y.-J."/>
            <person name="Leung P.M."/>
            <person name="Bay S.K."/>
            <person name="Hugenholtz P."/>
            <person name="Kessler A.J."/>
            <person name="Shelley G."/>
            <person name="Waite D.W."/>
            <person name="Cook P.L."/>
            <person name="Greening C."/>
        </authorList>
    </citation>
    <scope>NUCLEOTIDE SEQUENCE [LARGE SCALE GENOMIC DNA]</scope>
    <source>
        <strain evidence="9">SS_bin_28</strain>
    </source>
</reference>
<dbReference type="PANTHER" id="PTHR11054:SF0">
    <property type="entry name" value="6-PHOSPHOGLUCONOLACTONASE"/>
    <property type="match status" value="1"/>
</dbReference>
<evidence type="ECO:0000259" key="8">
    <source>
        <dbReference type="Pfam" id="PF01182"/>
    </source>
</evidence>
<dbReference type="UniPathway" id="UPA00115">
    <property type="reaction ID" value="UER00409"/>
</dbReference>
<comment type="similarity">
    <text evidence="4 7">Belongs to the glucosamine/galactosamine-6-phosphate isomerase family. 6-phosphogluconolactonase subfamily.</text>
</comment>
<dbReference type="InterPro" id="IPR005900">
    <property type="entry name" value="6-phosphogluconolactonase_DevB"/>
</dbReference>
<evidence type="ECO:0000256" key="5">
    <source>
        <dbReference type="ARBA" id="ARBA00013198"/>
    </source>
</evidence>
<organism evidence="9 10">
    <name type="scientific">Eiseniibacteriota bacterium</name>
    <dbReference type="NCBI Taxonomy" id="2212470"/>
    <lineage>
        <taxon>Bacteria</taxon>
        <taxon>Candidatus Eiseniibacteriota</taxon>
    </lineage>
</organism>
<dbReference type="Gene3D" id="3.40.50.1360">
    <property type="match status" value="1"/>
</dbReference>
<dbReference type="EC" id="3.1.1.31" evidence="5 7"/>
<comment type="function">
    <text evidence="2 7">Hydrolysis of 6-phosphogluconolactone to 6-phosphogluconate.</text>
</comment>
<dbReference type="NCBIfam" id="TIGR01198">
    <property type="entry name" value="pgl"/>
    <property type="match status" value="1"/>
</dbReference>
<evidence type="ECO:0000313" key="10">
    <source>
        <dbReference type="Proteomes" id="UP000547674"/>
    </source>
</evidence>
<evidence type="ECO:0000313" key="9">
    <source>
        <dbReference type="EMBL" id="NNF07356.1"/>
    </source>
</evidence>
<evidence type="ECO:0000256" key="4">
    <source>
        <dbReference type="ARBA" id="ARBA00010662"/>
    </source>
</evidence>
<dbReference type="GO" id="GO:0017057">
    <property type="term" value="F:6-phosphogluconolactonase activity"/>
    <property type="evidence" value="ECO:0007669"/>
    <property type="project" value="UniProtKB-UniRule"/>
</dbReference>
<feature type="domain" description="Glucosamine/galactosamine-6-phosphate isomerase" evidence="8">
    <location>
        <begin position="16"/>
        <end position="232"/>
    </location>
</feature>
<evidence type="ECO:0000256" key="3">
    <source>
        <dbReference type="ARBA" id="ARBA00004961"/>
    </source>
</evidence>
<evidence type="ECO:0000256" key="2">
    <source>
        <dbReference type="ARBA" id="ARBA00002681"/>
    </source>
</evidence>
<dbReference type="EMBL" id="JABDJR010000459">
    <property type="protein sequence ID" value="NNF07356.1"/>
    <property type="molecule type" value="Genomic_DNA"/>
</dbReference>
<dbReference type="GO" id="GO:0006098">
    <property type="term" value="P:pentose-phosphate shunt"/>
    <property type="evidence" value="ECO:0007669"/>
    <property type="project" value="UniProtKB-UniPathway"/>
</dbReference>
<keyword evidence="7 9" id="KW-0378">Hydrolase</keyword>
<proteinExistence type="inferred from homology"/>
<dbReference type="InterPro" id="IPR039104">
    <property type="entry name" value="6PGL"/>
</dbReference>
<dbReference type="AlphaFoldDB" id="A0A7Y2H2T2"/>
<comment type="caution">
    <text evidence="9">The sequence shown here is derived from an EMBL/GenBank/DDBJ whole genome shotgun (WGS) entry which is preliminary data.</text>
</comment>
<sequence length="250" mass="26873">MSLNLPDNTKLEVFPDAHAVTNGIAEWIVDRLNTIKTRRKRLVLAGGSTPKALYELWAKEFSDRLDWSRVSFTFSDERAVPPEHVDSNYRMAKEALFDPLGISKKQVLRLRGEDGAEKGAQKAHKALEAWAQQVPLFDVVLLGLGSDAHTASLFPSETAPEFGARLAGACQHPDGQPRITLTPQALSSAGHVAYFVSGEGKAQAVASALSSSEADSKYPTRSIGSSDTHITWFLDEAAASALPANAGSSS</sequence>
<dbReference type="PANTHER" id="PTHR11054">
    <property type="entry name" value="6-PHOSPHOGLUCONOLACTONASE"/>
    <property type="match status" value="1"/>
</dbReference>
<dbReference type="SUPFAM" id="SSF100950">
    <property type="entry name" value="NagB/RpiA/CoA transferase-like"/>
    <property type="match status" value="1"/>
</dbReference>
<evidence type="ECO:0000256" key="1">
    <source>
        <dbReference type="ARBA" id="ARBA00000832"/>
    </source>
</evidence>
<dbReference type="CDD" id="cd01400">
    <property type="entry name" value="6PGL"/>
    <property type="match status" value="1"/>
</dbReference>
<evidence type="ECO:0000256" key="7">
    <source>
        <dbReference type="RuleBase" id="RU365095"/>
    </source>
</evidence>
<gene>
    <name evidence="7 9" type="primary">pgl</name>
    <name evidence="9" type="ORF">HKN21_11395</name>
</gene>
<comment type="catalytic activity">
    <reaction evidence="1 7">
        <text>6-phospho-D-glucono-1,5-lactone + H2O = 6-phospho-D-gluconate + H(+)</text>
        <dbReference type="Rhea" id="RHEA:12556"/>
        <dbReference type="ChEBI" id="CHEBI:15377"/>
        <dbReference type="ChEBI" id="CHEBI:15378"/>
        <dbReference type="ChEBI" id="CHEBI:57955"/>
        <dbReference type="ChEBI" id="CHEBI:58759"/>
        <dbReference type="EC" id="3.1.1.31"/>
    </reaction>
</comment>
<comment type="pathway">
    <text evidence="3 7">Carbohydrate degradation; pentose phosphate pathway; D-ribulose 5-phosphate from D-glucose 6-phosphate (oxidative stage): step 2/3.</text>
</comment>
<protein>
    <recommendedName>
        <fullName evidence="6 7">6-phosphogluconolactonase</fullName>
        <shortName evidence="7">6PGL</shortName>
        <ecNumber evidence="5 7">3.1.1.31</ecNumber>
    </recommendedName>
</protein>
<dbReference type="InterPro" id="IPR006148">
    <property type="entry name" value="Glc/Gal-6P_isomerase"/>
</dbReference>
<dbReference type="GO" id="GO:0005975">
    <property type="term" value="P:carbohydrate metabolic process"/>
    <property type="evidence" value="ECO:0007669"/>
    <property type="project" value="UniProtKB-UniRule"/>
</dbReference>
<name>A0A7Y2H2T2_UNCEI</name>
<dbReference type="Proteomes" id="UP000547674">
    <property type="component" value="Unassembled WGS sequence"/>
</dbReference>
<dbReference type="InterPro" id="IPR037171">
    <property type="entry name" value="NagB/RpiA_transferase-like"/>
</dbReference>
<dbReference type="Pfam" id="PF01182">
    <property type="entry name" value="Glucosamine_iso"/>
    <property type="match status" value="1"/>
</dbReference>
<evidence type="ECO:0000256" key="6">
    <source>
        <dbReference type="ARBA" id="ARBA00020337"/>
    </source>
</evidence>